<dbReference type="Gene3D" id="3.30.1360.120">
    <property type="entry name" value="Probable tRNA modification gtpase trme, domain 1"/>
    <property type="match status" value="1"/>
</dbReference>
<evidence type="ECO:0000256" key="6">
    <source>
        <dbReference type="ARBA" id="ARBA00047665"/>
    </source>
</evidence>
<accession>A0A9D1A0E8</accession>
<dbReference type="InterPro" id="IPR029043">
    <property type="entry name" value="GcvT/YgfZ_C"/>
</dbReference>
<name>A0A9D1A0E8_9ACTN</name>
<feature type="domain" description="Aminomethyltransferase C-terminal" evidence="10">
    <location>
        <begin position="281"/>
        <end position="358"/>
    </location>
</feature>
<dbReference type="Pfam" id="PF01571">
    <property type="entry name" value="GCV_T"/>
    <property type="match status" value="1"/>
</dbReference>
<dbReference type="Gene3D" id="3.30.70.1400">
    <property type="entry name" value="Aminomethyltransferase beta-barrel domains"/>
    <property type="match status" value="1"/>
</dbReference>
<dbReference type="InterPro" id="IPR006222">
    <property type="entry name" value="GCVT_N"/>
</dbReference>
<keyword evidence="4 7" id="KW-0808">Transferase</keyword>
<evidence type="ECO:0000256" key="4">
    <source>
        <dbReference type="ARBA" id="ARBA00022679"/>
    </source>
</evidence>
<dbReference type="Gene3D" id="2.40.30.110">
    <property type="entry name" value="Aminomethyltransferase beta-barrel domains"/>
    <property type="match status" value="1"/>
</dbReference>
<evidence type="ECO:0000313" key="12">
    <source>
        <dbReference type="Proteomes" id="UP000824261"/>
    </source>
</evidence>
<comment type="function">
    <text evidence="7">The glycine cleavage system catalyzes the degradation of glycine.</text>
</comment>
<dbReference type="GO" id="GO:0005829">
    <property type="term" value="C:cytosol"/>
    <property type="evidence" value="ECO:0007669"/>
    <property type="project" value="TreeGrafter"/>
</dbReference>
<dbReference type="EC" id="2.1.2.10" evidence="2 7"/>
<comment type="caution">
    <text evidence="11">The sequence shown here is derived from an EMBL/GenBank/DDBJ whole genome shotgun (WGS) entry which is preliminary data.</text>
</comment>
<dbReference type="SUPFAM" id="SSF101790">
    <property type="entry name" value="Aminomethyltransferase beta-barrel domain"/>
    <property type="match status" value="1"/>
</dbReference>
<feature type="domain" description="GCVT N-terminal" evidence="9">
    <location>
        <begin position="7"/>
        <end position="264"/>
    </location>
</feature>
<dbReference type="InterPro" id="IPR022903">
    <property type="entry name" value="GcvT_bac"/>
</dbReference>
<gene>
    <name evidence="7 11" type="primary">gcvT</name>
    <name evidence="11" type="ORF">IAA69_04735</name>
</gene>
<evidence type="ECO:0000256" key="2">
    <source>
        <dbReference type="ARBA" id="ARBA00012616"/>
    </source>
</evidence>
<evidence type="ECO:0000256" key="1">
    <source>
        <dbReference type="ARBA" id="ARBA00008609"/>
    </source>
</evidence>
<dbReference type="NCBIfam" id="NF001567">
    <property type="entry name" value="PRK00389.1"/>
    <property type="match status" value="1"/>
</dbReference>
<dbReference type="HAMAP" id="MF_00259">
    <property type="entry name" value="GcvT"/>
    <property type="match status" value="1"/>
</dbReference>
<dbReference type="InterPro" id="IPR013977">
    <property type="entry name" value="GcvT_C"/>
</dbReference>
<dbReference type="Gene3D" id="4.10.1250.10">
    <property type="entry name" value="Aminomethyltransferase fragment"/>
    <property type="match status" value="1"/>
</dbReference>
<dbReference type="PANTHER" id="PTHR43757:SF2">
    <property type="entry name" value="AMINOMETHYLTRANSFERASE, MITOCHONDRIAL"/>
    <property type="match status" value="1"/>
</dbReference>
<dbReference type="AlphaFoldDB" id="A0A9D1A0E8"/>
<dbReference type="Pfam" id="PF08669">
    <property type="entry name" value="GCV_T_C"/>
    <property type="match status" value="1"/>
</dbReference>
<evidence type="ECO:0000256" key="8">
    <source>
        <dbReference type="PIRSR" id="PIRSR006487-1"/>
    </source>
</evidence>
<evidence type="ECO:0000256" key="7">
    <source>
        <dbReference type="HAMAP-Rule" id="MF_00259"/>
    </source>
</evidence>
<reference evidence="11" key="2">
    <citation type="journal article" date="2021" name="PeerJ">
        <title>Extensive microbial diversity within the chicken gut microbiome revealed by metagenomics and culture.</title>
        <authorList>
            <person name="Gilroy R."/>
            <person name="Ravi A."/>
            <person name="Getino M."/>
            <person name="Pursley I."/>
            <person name="Horton D.L."/>
            <person name="Alikhan N.F."/>
            <person name="Baker D."/>
            <person name="Gharbi K."/>
            <person name="Hall N."/>
            <person name="Watson M."/>
            <person name="Adriaenssens E.M."/>
            <person name="Foster-Nyarko E."/>
            <person name="Jarju S."/>
            <person name="Secka A."/>
            <person name="Antonio M."/>
            <person name="Oren A."/>
            <person name="Chaudhuri R.R."/>
            <person name="La Ragione R."/>
            <person name="Hildebrand F."/>
            <person name="Pallen M.J."/>
        </authorList>
    </citation>
    <scope>NUCLEOTIDE SEQUENCE</scope>
    <source>
        <strain evidence="11">ChiGjej1B1-2707</strain>
    </source>
</reference>
<keyword evidence="3 7" id="KW-0032">Aminotransferase</keyword>
<dbReference type="PANTHER" id="PTHR43757">
    <property type="entry name" value="AMINOMETHYLTRANSFERASE"/>
    <property type="match status" value="1"/>
</dbReference>
<dbReference type="Proteomes" id="UP000824261">
    <property type="component" value="Unassembled WGS sequence"/>
</dbReference>
<reference evidence="11" key="1">
    <citation type="submission" date="2020-10" db="EMBL/GenBank/DDBJ databases">
        <authorList>
            <person name="Gilroy R."/>
        </authorList>
    </citation>
    <scope>NUCLEOTIDE SEQUENCE</scope>
    <source>
        <strain evidence="11">ChiGjej1B1-2707</strain>
    </source>
</reference>
<dbReference type="EMBL" id="DVGB01000057">
    <property type="protein sequence ID" value="HIR01551.1"/>
    <property type="molecule type" value="Genomic_DNA"/>
</dbReference>
<evidence type="ECO:0000256" key="5">
    <source>
        <dbReference type="ARBA" id="ARBA00031395"/>
    </source>
</evidence>
<dbReference type="SUPFAM" id="SSF103025">
    <property type="entry name" value="Folate-binding domain"/>
    <property type="match status" value="1"/>
</dbReference>
<comment type="similarity">
    <text evidence="1 7">Belongs to the GcvT family.</text>
</comment>
<feature type="binding site" evidence="8">
    <location>
        <position position="197"/>
    </location>
    <ligand>
        <name>substrate</name>
    </ligand>
</feature>
<protein>
    <recommendedName>
        <fullName evidence="2 7">Aminomethyltransferase</fullName>
        <ecNumber evidence="2 7">2.1.2.10</ecNumber>
    </recommendedName>
    <alternativeName>
        <fullName evidence="5 7">Glycine cleavage system T protein</fullName>
    </alternativeName>
</protein>
<dbReference type="PIRSF" id="PIRSF006487">
    <property type="entry name" value="GcvT"/>
    <property type="match status" value="1"/>
</dbReference>
<comment type="subunit">
    <text evidence="7">The glycine cleavage system is composed of four proteins: P, T, L and H.</text>
</comment>
<sequence length="362" mass="39204">MEKRTPLYDVHVAAGGKIVPFAGFALPVEYPTGLMKEHEAVRTACGLFDVSHMGEVAFEGEGALATLNHLMTNDFTELPVGKCRYSALCYEDGGMVDDLIVYRRAEDRFLVVVNAANKDKDVAWMRDHLLPGVVMTDISDDVAQIALQGPASRAVLARIAAENSLPTGYYTFTEHVDLAGIDCLVSRTGYTGEDGFEIYCAPADATAVWNALMEAGTEEGIMPCGLGARDTLRLEAAMPLYGHEMDETVDPLEAGLGFAVKMDKEAFIGRDALAEKGAPARERIGLEVVGRGIVREHEPVFFEGRQIGHTTSGTFCPHLKKACAMALVETGALSVGDEAEVEVRGRRVAVRVVGLPFYCRQK</sequence>
<evidence type="ECO:0000259" key="9">
    <source>
        <dbReference type="Pfam" id="PF01571"/>
    </source>
</evidence>
<dbReference type="GO" id="GO:0008483">
    <property type="term" value="F:transaminase activity"/>
    <property type="evidence" value="ECO:0007669"/>
    <property type="project" value="UniProtKB-KW"/>
</dbReference>
<dbReference type="FunFam" id="4.10.1250.10:FF:000001">
    <property type="entry name" value="Aminomethyltransferase"/>
    <property type="match status" value="1"/>
</dbReference>
<dbReference type="GO" id="GO:0005960">
    <property type="term" value="C:glycine cleavage complex"/>
    <property type="evidence" value="ECO:0007669"/>
    <property type="project" value="InterPro"/>
</dbReference>
<dbReference type="GO" id="GO:0004047">
    <property type="term" value="F:aminomethyltransferase activity"/>
    <property type="evidence" value="ECO:0007669"/>
    <property type="project" value="UniProtKB-UniRule"/>
</dbReference>
<evidence type="ECO:0000259" key="10">
    <source>
        <dbReference type="Pfam" id="PF08669"/>
    </source>
</evidence>
<evidence type="ECO:0000256" key="3">
    <source>
        <dbReference type="ARBA" id="ARBA00022576"/>
    </source>
</evidence>
<proteinExistence type="inferred from homology"/>
<organism evidence="11 12">
    <name type="scientific">Candidatus Aveggerthella stercoripullorum</name>
    <dbReference type="NCBI Taxonomy" id="2840688"/>
    <lineage>
        <taxon>Bacteria</taxon>
        <taxon>Bacillati</taxon>
        <taxon>Actinomycetota</taxon>
        <taxon>Coriobacteriia</taxon>
        <taxon>Eggerthellales</taxon>
        <taxon>Eggerthellaceae</taxon>
        <taxon>Eggerthellaceae incertae sedis</taxon>
        <taxon>Candidatus Aveggerthella</taxon>
    </lineage>
</organism>
<dbReference type="FunFam" id="3.30.70.1400:FF:000001">
    <property type="entry name" value="Aminomethyltransferase"/>
    <property type="match status" value="1"/>
</dbReference>
<dbReference type="NCBIfam" id="TIGR00528">
    <property type="entry name" value="gcvT"/>
    <property type="match status" value="1"/>
</dbReference>
<dbReference type="InterPro" id="IPR027266">
    <property type="entry name" value="TrmE/GcvT-like"/>
</dbReference>
<dbReference type="GO" id="GO:0019464">
    <property type="term" value="P:glycine decarboxylation via glycine cleavage system"/>
    <property type="evidence" value="ECO:0007669"/>
    <property type="project" value="UniProtKB-UniRule"/>
</dbReference>
<dbReference type="InterPro" id="IPR006223">
    <property type="entry name" value="GcvT"/>
</dbReference>
<evidence type="ECO:0000313" key="11">
    <source>
        <dbReference type="EMBL" id="HIR01551.1"/>
    </source>
</evidence>
<dbReference type="InterPro" id="IPR028896">
    <property type="entry name" value="GcvT/YgfZ/DmdA"/>
</dbReference>
<comment type="catalytic activity">
    <reaction evidence="6 7">
        <text>N(6)-[(R)-S(8)-aminomethyldihydrolipoyl]-L-lysyl-[protein] + (6S)-5,6,7,8-tetrahydrofolate = N(6)-[(R)-dihydrolipoyl]-L-lysyl-[protein] + (6R)-5,10-methylene-5,6,7,8-tetrahydrofolate + NH4(+)</text>
        <dbReference type="Rhea" id="RHEA:16945"/>
        <dbReference type="Rhea" id="RHEA-COMP:10475"/>
        <dbReference type="Rhea" id="RHEA-COMP:10492"/>
        <dbReference type="ChEBI" id="CHEBI:15636"/>
        <dbReference type="ChEBI" id="CHEBI:28938"/>
        <dbReference type="ChEBI" id="CHEBI:57453"/>
        <dbReference type="ChEBI" id="CHEBI:83100"/>
        <dbReference type="ChEBI" id="CHEBI:83143"/>
        <dbReference type="EC" id="2.1.2.10"/>
    </reaction>
</comment>